<comment type="caution">
    <text evidence="1">The sequence shown here is derived from an EMBL/GenBank/DDBJ whole genome shotgun (WGS) entry which is preliminary data.</text>
</comment>
<evidence type="ECO:0000313" key="1">
    <source>
        <dbReference type="EMBL" id="KAK2871275.1"/>
    </source>
</evidence>
<dbReference type="AlphaFoldDB" id="A0AA88P6F6"/>
<evidence type="ECO:0000313" key="2">
    <source>
        <dbReference type="Proteomes" id="UP001187343"/>
    </source>
</evidence>
<dbReference type="Proteomes" id="UP001187343">
    <property type="component" value="Unassembled WGS sequence"/>
</dbReference>
<proteinExistence type="predicted"/>
<protein>
    <submittedName>
        <fullName evidence="1">Uncharacterized protein</fullName>
    </submittedName>
</protein>
<reference evidence="1" key="1">
    <citation type="submission" date="2023-08" db="EMBL/GenBank/DDBJ databases">
        <title>Chromosome-level Genome Assembly of mud carp (Cirrhinus molitorella).</title>
        <authorList>
            <person name="Liu H."/>
        </authorList>
    </citation>
    <scope>NUCLEOTIDE SEQUENCE</scope>
    <source>
        <strain evidence="1">Prfri</strain>
        <tissue evidence="1">Muscle</tissue>
    </source>
</reference>
<organism evidence="1 2">
    <name type="scientific">Cirrhinus molitorella</name>
    <name type="common">mud carp</name>
    <dbReference type="NCBI Taxonomy" id="172907"/>
    <lineage>
        <taxon>Eukaryota</taxon>
        <taxon>Metazoa</taxon>
        <taxon>Chordata</taxon>
        <taxon>Craniata</taxon>
        <taxon>Vertebrata</taxon>
        <taxon>Euteleostomi</taxon>
        <taxon>Actinopterygii</taxon>
        <taxon>Neopterygii</taxon>
        <taxon>Teleostei</taxon>
        <taxon>Ostariophysi</taxon>
        <taxon>Cypriniformes</taxon>
        <taxon>Cyprinidae</taxon>
        <taxon>Labeoninae</taxon>
        <taxon>Labeonini</taxon>
        <taxon>Cirrhinus</taxon>
    </lineage>
</organism>
<keyword evidence="2" id="KW-1185">Reference proteome</keyword>
<accession>A0AA88P6F6</accession>
<sequence length="94" mass="10788">MRFLFLRAGPRVRAADGESASMVPALLVWARQEPKNMESLSAFNEKPQAQRADVEESIRAEHPFLSFSQLRSVGDLSHTWRNVCHFLLFDNESR</sequence>
<name>A0AA88P6F6_9TELE</name>
<gene>
    <name evidence="1" type="ORF">Q8A67_023802</name>
</gene>
<dbReference type="EMBL" id="JAUYZG010000023">
    <property type="protein sequence ID" value="KAK2871275.1"/>
    <property type="molecule type" value="Genomic_DNA"/>
</dbReference>